<dbReference type="PRINTS" id="PR00040">
    <property type="entry name" value="HTHMERR"/>
</dbReference>
<dbReference type="EMBL" id="JBCGDC010000091">
    <property type="protein sequence ID" value="MFB6396426.1"/>
    <property type="molecule type" value="Genomic_DNA"/>
</dbReference>
<evidence type="ECO:0000256" key="2">
    <source>
        <dbReference type="ARBA" id="ARBA00023015"/>
    </source>
</evidence>
<keyword evidence="1" id="KW-0678">Repressor</keyword>
<dbReference type="InterPro" id="IPR009061">
    <property type="entry name" value="DNA-bd_dom_put_sf"/>
</dbReference>
<keyword evidence="4" id="KW-0804">Transcription</keyword>
<sequence>MNSGEVARLAGVSVRTLRHYHQIGVLPEPPRAANGYRRYRAGDLVRLLRIKRLAALGIPLERMPQLLDGTGQDPPELLDQLDRELAAQIERLTRQREVIARIRAEGTAPDIPPELGRFFAVFGAAATDISPELTAADRDQSILLAHLVGDQAMPQLGEFYDLMASEEYAPRVVEFARRFGDLGPETGADELDALVEQFVELFGPAVTAVGGSDVLPTIDEKRVKLLDDLRDDQLNDGQRTFLARVQARFA</sequence>
<keyword evidence="2" id="KW-0805">Transcription regulation</keyword>
<evidence type="ECO:0000313" key="7">
    <source>
        <dbReference type="Proteomes" id="UP001582793"/>
    </source>
</evidence>
<dbReference type="InterPro" id="IPR047057">
    <property type="entry name" value="MerR_fam"/>
</dbReference>
<keyword evidence="3" id="KW-0238">DNA-binding</keyword>
<dbReference type="SUPFAM" id="SSF46955">
    <property type="entry name" value="Putative DNA-binding domain"/>
    <property type="match status" value="1"/>
</dbReference>
<dbReference type="InterPro" id="IPR000551">
    <property type="entry name" value="MerR-type_HTH_dom"/>
</dbReference>
<keyword evidence="7" id="KW-1185">Reference proteome</keyword>
<evidence type="ECO:0000259" key="5">
    <source>
        <dbReference type="PROSITE" id="PS50937"/>
    </source>
</evidence>
<dbReference type="Proteomes" id="UP001582793">
    <property type="component" value="Unassembled WGS sequence"/>
</dbReference>
<dbReference type="PANTHER" id="PTHR30204:SF69">
    <property type="entry name" value="MERR-FAMILY TRANSCRIPTIONAL REGULATOR"/>
    <property type="match status" value="1"/>
</dbReference>
<feature type="domain" description="HTH merR-type" evidence="5">
    <location>
        <begin position="1"/>
        <end position="69"/>
    </location>
</feature>
<dbReference type="PANTHER" id="PTHR30204">
    <property type="entry name" value="REDOX-CYCLING DRUG-SENSING TRANSCRIPTIONAL ACTIVATOR SOXR"/>
    <property type="match status" value="1"/>
</dbReference>
<evidence type="ECO:0000256" key="1">
    <source>
        <dbReference type="ARBA" id="ARBA00022491"/>
    </source>
</evidence>
<evidence type="ECO:0000256" key="3">
    <source>
        <dbReference type="ARBA" id="ARBA00023125"/>
    </source>
</evidence>
<dbReference type="PROSITE" id="PS50937">
    <property type="entry name" value="HTH_MERR_2"/>
    <property type="match status" value="1"/>
</dbReference>
<reference evidence="6 7" key="1">
    <citation type="submission" date="2024-04" db="EMBL/GenBank/DDBJ databases">
        <title>Polymorphospora sp. isolated from Baiyangdian Lake in Xiong'an New Area.</title>
        <authorList>
            <person name="Zhang X."/>
            <person name="Liu J."/>
        </authorList>
    </citation>
    <scope>NUCLEOTIDE SEQUENCE [LARGE SCALE GENOMIC DNA]</scope>
    <source>
        <strain evidence="6 7">2-325</strain>
    </source>
</reference>
<dbReference type="Gene3D" id="1.10.1660.10">
    <property type="match status" value="1"/>
</dbReference>
<dbReference type="SMART" id="SM00422">
    <property type="entry name" value="HTH_MERR"/>
    <property type="match status" value="1"/>
</dbReference>
<accession>A0ABV5CWP5</accession>
<organism evidence="6 7">
    <name type="scientific">Polymorphospora lycopeni</name>
    <dbReference type="NCBI Taxonomy" id="3140240"/>
    <lineage>
        <taxon>Bacteria</taxon>
        <taxon>Bacillati</taxon>
        <taxon>Actinomycetota</taxon>
        <taxon>Actinomycetes</taxon>
        <taxon>Micromonosporales</taxon>
        <taxon>Micromonosporaceae</taxon>
        <taxon>Polymorphospora</taxon>
    </lineage>
</organism>
<evidence type="ECO:0000313" key="6">
    <source>
        <dbReference type="EMBL" id="MFB6396426.1"/>
    </source>
</evidence>
<gene>
    <name evidence="6" type="ORF">AAFH96_25455</name>
</gene>
<proteinExistence type="predicted"/>
<comment type="caution">
    <text evidence="6">The sequence shown here is derived from an EMBL/GenBank/DDBJ whole genome shotgun (WGS) entry which is preliminary data.</text>
</comment>
<dbReference type="RefSeq" id="WP_375735866.1">
    <property type="nucleotide sequence ID" value="NZ_JBCGDC010000091.1"/>
</dbReference>
<protein>
    <submittedName>
        <fullName evidence="6">MerR family transcriptional regulator</fullName>
    </submittedName>
</protein>
<dbReference type="CDD" id="cd00592">
    <property type="entry name" value="HTH_MerR-like"/>
    <property type="match status" value="1"/>
</dbReference>
<name>A0ABV5CWP5_9ACTN</name>
<dbReference type="Pfam" id="PF00376">
    <property type="entry name" value="MerR"/>
    <property type="match status" value="1"/>
</dbReference>
<evidence type="ECO:0000256" key="4">
    <source>
        <dbReference type="ARBA" id="ARBA00023163"/>
    </source>
</evidence>